<dbReference type="RefSeq" id="WP_154116448.1">
    <property type="nucleotide sequence ID" value="NZ_WJXB01000001.1"/>
</dbReference>
<sequence>MDNSKVDQLLEDDFVGFWPRLLIALIDGVILIGPIYLLNRWATFLMNTWHSEIPIIIPWLVYIVYYVYLVSRFGGTPGRLLLRTRIINAKGNYPTIIQALLRYGFYIINSLFVVISTFTSHGTDQITALNFLMTCVFIIDGLFIIFMVRNQALHDKMAGTYVVYKSGLEYAEAVHERS</sequence>
<feature type="transmembrane region" description="Helical" evidence="6">
    <location>
        <begin position="128"/>
        <end position="148"/>
    </location>
</feature>
<evidence type="ECO:0000256" key="5">
    <source>
        <dbReference type="ARBA" id="ARBA00023136"/>
    </source>
</evidence>
<reference evidence="8 9" key="1">
    <citation type="submission" date="2019-11" db="EMBL/GenBank/DDBJ databases">
        <title>Paenibacillus monticola sp. nov., a novel PGPR strain isolated from mountain sample in China.</title>
        <authorList>
            <person name="Zhao Q."/>
            <person name="Li H.-P."/>
            <person name="Zhang J.-L."/>
        </authorList>
    </citation>
    <scope>NUCLEOTIDE SEQUENCE [LARGE SCALE GENOMIC DNA]</scope>
    <source>
        <strain evidence="8 9">LC-T2</strain>
    </source>
</reference>
<comment type="caution">
    <text evidence="8">The sequence shown here is derived from an EMBL/GenBank/DDBJ whole genome shotgun (WGS) entry which is preliminary data.</text>
</comment>
<evidence type="ECO:0000256" key="2">
    <source>
        <dbReference type="ARBA" id="ARBA00022475"/>
    </source>
</evidence>
<keyword evidence="4 6" id="KW-1133">Transmembrane helix</keyword>
<accession>A0A7X2H170</accession>
<keyword evidence="9" id="KW-1185">Reference proteome</keyword>
<dbReference type="PANTHER" id="PTHR36115:SF4">
    <property type="entry name" value="MEMBRANE PROTEIN"/>
    <property type="match status" value="1"/>
</dbReference>
<feature type="domain" description="RDD" evidence="7">
    <location>
        <begin position="15"/>
        <end position="159"/>
    </location>
</feature>
<evidence type="ECO:0000256" key="3">
    <source>
        <dbReference type="ARBA" id="ARBA00022692"/>
    </source>
</evidence>
<organism evidence="8 9">
    <name type="scientific">Paenibacillus monticola</name>
    <dbReference type="NCBI Taxonomy" id="2666075"/>
    <lineage>
        <taxon>Bacteria</taxon>
        <taxon>Bacillati</taxon>
        <taxon>Bacillota</taxon>
        <taxon>Bacilli</taxon>
        <taxon>Bacillales</taxon>
        <taxon>Paenibacillaceae</taxon>
        <taxon>Paenibacillus</taxon>
    </lineage>
</organism>
<keyword evidence="5 6" id="KW-0472">Membrane</keyword>
<proteinExistence type="predicted"/>
<evidence type="ECO:0000313" key="9">
    <source>
        <dbReference type="Proteomes" id="UP000463051"/>
    </source>
</evidence>
<keyword evidence="2" id="KW-1003">Cell membrane</keyword>
<name>A0A7X2H170_9BACL</name>
<dbReference type="GO" id="GO:0005886">
    <property type="term" value="C:plasma membrane"/>
    <property type="evidence" value="ECO:0007669"/>
    <property type="project" value="UniProtKB-SubCell"/>
</dbReference>
<evidence type="ECO:0000256" key="1">
    <source>
        <dbReference type="ARBA" id="ARBA00004651"/>
    </source>
</evidence>
<dbReference type="Pfam" id="PF06271">
    <property type="entry name" value="RDD"/>
    <property type="match status" value="1"/>
</dbReference>
<dbReference type="InterPro" id="IPR051791">
    <property type="entry name" value="Pra-immunoreactive"/>
</dbReference>
<dbReference type="AlphaFoldDB" id="A0A7X2H170"/>
<evidence type="ECO:0000259" key="7">
    <source>
        <dbReference type="Pfam" id="PF06271"/>
    </source>
</evidence>
<feature type="transmembrane region" description="Helical" evidence="6">
    <location>
        <begin position="59"/>
        <end position="82"/>
    </location>
</feature>
<evidence type="ECO:0000256" key="4">
    <source>
        <dbReference type="ARBA" id="ARBA00022989"/>
    </source>
</evidence>
<dbReference type="Proteomes" id="UP000463051">
    <property type="component" value="Unassembled WGS sequence"/>
</dbReference>
<dbReference type="PANTHER" id="PTHR36115">
    <property type="entry name" value="PROLINE-RICH ANTIGEN HOMOLOG-RELATED"/>
    <property type="match status" value="1"/>
</dbReference>
<gene>
    <name evidence="8" type="ORF">GJB61_01520</name>
</gene>
<dbReference type="InterPro" id="IPR010432">
    <property type="entry name" value="RDD"/>
</dbReference>
<dbReference type="EMBL" id="WJXB01000001">
    <property type="protein sequence ID" value="MRN51687.1"/>
    <property type="molecule type" value="Genomic_DNA"/>
</dbReference>
<comment type="subcellular location">
    <subcellularLocation>
        <location evidence="1">Cell membrane</location>
        <topology evidence="1">Multi-pass membrane protein</topology>
    </subcellularLocation>
</comment>
<evidence type="ECO:0000313" key="8">
    <source>
        <dbReference type="EMBL" id="MRN51687.1"/>
    </source>
</evidence>
<evidence type="ECO:0000256" key="6">
    <source>
        <dbReference type="SAM" id="Phobius"/>
    </source>
</evidence>
<feature type="transmembrane region" description="Helical" evidence="6">
    <location>
        <begin position="103"/>
        <end position="122"/>
    </location>
</feature>
<protein>
    <recommendedName>
        <fullName evidence="7">RDD domain-containing protein</fullName>
    </recommendedName>
</protein>
<feature type="transmembrane region" description="Helical" evidence="6">
    <location>
        <begin position="21"/>
        <end position="39"/>
    </location>
</feature>
<keyword evidence="3 6" id="KW-0812">Transmembrane</keyword>